<dbReference type="SUPFAM" id="SSF141986">
    <property type="entry name" value="LD-carboxypeptidase A C-terminal domain-like"/>
    <property type="match status" value="1"/>
</dbReference>
<keyword evidence="5" id="KW-0720">Serine protease</keyword>
<evidence type="ECO:0000259" key="6">
    <source>
        <dbReference type="Pfam" id="PF02016"/>
    </source>
</evidence>
<feature type="domain" description="LD-carboxypeptidase N-terminal" evidence="6">
    <location>
        <begin position="3"/>
        <end position="117"/>
    </location>
</feature>
<name>A0ABS9VL97_9SPHN</name>
<evidence type="ECO:0000259" key="7">
    <source>
        <dbReference type="Pfam" id="PF17676"/>
    </source>
</evidence>
<reference evidence="8 9" key="1">
    <citation type="submission" date="2022-03" db="EMBL/GenBank/DDBJ databases">
        <authorList>
            <person name="Jo J.-H."/>
            <person name="Im W.-T."/>
        </authorList>
    </citation>
    <scope>NUCLEOTIDE SEQUENCE [LARGE SCALE GENOMIC DNA]</scope>
    <source>
        <strain evidence="8 9">SM33</strain>
    </source>
</reference>
<organism evidence="8 9">
    <name type="scientific">Sphingomonas telluris</name>
    <dbReference type="NCBI Taxonomy" id="2907998"/>
    <lineage>
        <taxon>Bacteria</taxon>
        <taxon>Pseudomonadati</taxon>
        <taxon>Pseudomonadota</taxon>
        <taxon>Alphaproteobacteria</taxon>
        <taxon>Sphingomonadales</taxon>
        <taxon>Sphingomonadaceae</taxon>
        <taxon>Sphingomonas</taxon>
    </lineage>
</organism>
<evidence type="ECO:0000256" key="4">
    <source>
        <dbReference type="ARBA" id="ARBA00022801"/>
    </source>
</evidence>
<evidence type="ECO:0000313" key="8">
    <source>
        <dbReference type="EMBL" id="MCH8615731.1"/>
    </source>
</evidence>
<sequence length="268" mass="29100">MRIAVVAPSCTLSRTAAERLEQFVQARGDCEVAVHPQCFEVDGHFAGTDEQRLEALREVMADPAVEAVWFARGGYGSNRIAEAALADPPAAASSKVYLGYSDAGFLHGGFHKAGLQVAWGPMPQDLMREGGQAAVTRALNWLVRRDPASLEPGLDGGPALAFNLTVFAALLGTVLEPDLKGADLLIEDVSEHHYRIDRTMFHVTASANVRSVARLRLGRVGDIPRNDPDFGRDEEAIVEEWCQRSGIVYGGRADIGHDVLNRIVPFTR</sequence>
<gene>
    <name evidence="8" type="ORF">LZ016_06410</name>
</gene>
<comment type="caution">
    <text evidence="8">The sequence shown here is derived from an EMBL/GenBank/DDBJ whole genome shotgun (WGS) entry which is preliminary data.</text>
</comment>
<dbReference type="Pfam" id="PF17676">
    <property type="entry name" value="Peptidase_S66C"/>
    <property type="match status" value="1"/>
</dbReference>
<keyword evidence="2" id="KW-0121">Carboxypeptidase</keyword>
<keyword evidence="4" id="KW-0378">Hydrolase</keyword>
<dbReference type="Proteomes" id="UP001203058">
    <property type="component" value="Unassembled WGS sequence"/>
</dbReference>
<dbReference type="RefSeq" id="WP_241446575.1">
    <property type="nucleotide sequence ID" value="NZ_JAKZHW010000001.1"/>
</dbReference>
<evidence type="ECO:0000256" key="5">
    <source>
        <dbReference type="ARBA" id="ARBA00022825"/>
    </source>
</evidence>
<dbReference type="InterPro" id="IPR029062">
    <property type="entry name" value="Class_I_gatase-like"/>
</dbReference>
<evidence type="ECO:0000256" key="1">
    <source>
        <dbReference type="ARBA" id="ARBA00010233"/>
    </source>
</evidence>
<dbReference type="Gene3D" id="3.50.30.60">
    <property type="entry name" value="LD-carboxypeptidase A C-terminal domain-like"/>
    <property type="match status" value="1"/>
</dbReference>
<dbReference type="Pfam" id="PF02016">
    <property type="entry name" value="Peptidase_S66"/>
    <property type="match status" value="1"/>
</dbReference>
<dbReference type="PANTHER" id="PTHR30237">
    <property type="entry name" value="MURAMOYLTETRAPEPTIDE CARBOXYPEPTIDASE"/>
    <property type="match status" value="1"/>
</dbReference>
<protein>
    <submittedName>
        <fullName evidence="8">LD-carboxypeptidase</fullName>
    </submittedName>
</protein>
<dbReference type="InterPro" id="IPR027478">
    <property type="entry name" value="LdcA_N"/>
</dbReference>
<feature type="domain" description="LD-carboxypeptidase C-terminal" evidence="7">
    <location>
        <begin position="157"/>
        <end position="266"/>
    </location>
</feature>
<proteinExistence type="inferred from homology"/>
<evidence type="ECO:0000256" key="3">
    <source>
        <dbReference type="ARBA" id="ARBA00022670"/>
    </source>
</evidence>
<dbReference type="InterPro" id="IPR040449">
    <property type="entry name" value="Peptidase_S66_N"/>
</dbReference>
<accession>A0ABS9VL97</accession>
<dbReference type="EMBL" id="JAKZHW010000001">
    <property type="protein sequence ID" value="MCH8615731.1"/>
    <property type="molecule type" value="Genomic_DNA"/>
</dbReference>
<dbReference type="CDD" id="cd07025">
    <property type="entry name" value="Peptidase_S66"/>
    <property type="match status" value="1"/>
</dbReference>
<comment type="similarity">
    <text evidence="1">Belongs to the peptidase S66 family.</text>
</comment>
<dbReference type="InterPro" id="IPR040921">
    <property type="entry name" value="Peptidase_S66C"/>
</dbReference>
<dbReference type="InterPro" id="IPR027461">
    <property type="entry name" value="Carboxypeptidase_A_C_sf"/>
</dbReference>
<evidence type="ECO:0000313" key="9">
    <source>
        <dbReference type="Proteomes" id="UP001203058"/>
    </source>
</evidence>
<dbReference type="InterPro" id="IPR003507">
    <property type="entry name" value="S66_fam"/>
</dbReference>
<dbReference type="Gene3D" id="3.40.50.10740">
    <property type="entry name" value="Class I glutamine amidotransferase-like"/>
    <property type="match status" value="1"/>
</dbReference>
<keyword evidence="3" id="KW-0645">Protease</keyword>
<dbReference type="PANTHER" id="PTHR30237:SF2">
    <property type="entry name" value="MUREIN TETRAPEPTIDE CARBOXYPEPTIDASE"/>
    <property type="match status" value="1"/>
</dbReference>
<evidence type="ECO:0000256" key="2">
    <source>
        <dbReference type="ARBA" id="ARBA00022645"/>
    </source>
</evidence>
<keyword evidence="9" id="KW-1185">Reference proteome</keyword>
<dbReference type="SUPFAM" id="SSF52317">
    <property type="entry name" value="Class I glutamine amidotransferase-like"/>
    <property type="match status" value="1"/>
</dbReference>